<proteinExistence type="predicted"/>
<gene>
    <name evidence="1" type="primary">Acey_s0049.g1826</name>
    <name evidence="1" type="ORF">Y032_0049g1826</name>
</gene>
<protein>
    <submittedName>
        <fullName evidence="1">Uncharacterized protein</fullName>
    </submittedName>
</protein>
<name>A0A016UAA3_9BILA</name>
<dbReference type="EMBL" id="JARK01001385">
    <property type="protein sequence ID" value="EYC11881.1"/>
    <property type="molecule type" value="Genomic_DNA"/>
</dbReference>
<organism evidence="1 2">
    <name type="scientific">Ancylostoma ceylanicum</name>
    <dbReference type="NCBI Taxonomy" id="53326"/>
    <lineage>
        <taxon>Eukaryota</taxon>
        <taxon>Metazoa</taxon>
        <taxon>Ecdysozoa</taxon>
        <taxon>Nematoda</taxon>
        <taxon>Chromadorea</taxon>
        <taxon>Rhabditida</taxon>
        <taxon>Rhabditina</taxon>
        <taxon>Rhabditomorpha</taxon>
        <taxon>Strongyloidea</taxon>
        <taxon>Ancylostomatidae</taxon>
        <taxon>Ancylostomatinae</taxon>
        <taxon>Ancylostoma</taxon>
    </lineage>
</organism>
<comment type="caution">
    <text evidence="1">The sequence shown here is derived from an EMBL/GenBank/DDBJ whole genome shotgun (WGS) entry which is preliminary data.</text>
</comment>
<keyword evidence="2" id="KW-1185">Reference proteome</keyword>
<evidence type="ECO:0000313" key="1">
    <source>
        <dbReference type="EMBL" id="EYC11881.1"/>
    </source>
</evidence>
<reference evidence="2" key="1">
    <citation type="journal article" date="2015" name="Nat. Genet.">
        <title>The genome and transcriptome of the zoonotic hookworm Ancylostoma ceylanicum identify infection-specific gene families.</title>
        <authorList>
            <person name="Schwarz E.M."/>
            <person name="Hu Y."/>
            <person name="Antoshechkin I."/>
            <person name="Miller M.M."/>
            <person name="Sternberg P.W."/>
            <person name="Aroian R.V."/>
        </authorList>
    </citation>
    <scope>NUCLEOTIDE SEQUENCE</scope>
    <source>
        <strain evidence="2">HY135</strain>
    </source>
</reference>
<dbReference type="Proteomes" id="UP000024635">
    <property type="component" value="Unassembled WGS sequence"/>
</dbReference>
<sequence>MHPQAVCIIGITQGKRVNTSQIYLSSVNTFTLRNLNGASKGIWPSAHLPRIILLMHPGPGLALGVSTESVVFPKRVPISCKDELS</sequence>
<accession>A0A016UAA3</accession>
<evidence type="ECO:0000313" key="2">
    <source>
        <dbReference type="Proteomes" id="UP000024635"/>
    </source>
</evidence>
<dbReference type="AlphaFoldDB" id="A0A016UAA3"/>